<feature type="transmembrane region" description="Helical" evidence="1">
    <location>
        <begin position="46"/>
        <end position="67"/>
    </location>
</feature>
<dbReference type="InterPro" id="IPR007896">
    <property type="entry name" value="BTP_bacteria"/>
</dbReference>
<keyword evidence="1" id="KW-0812">Transmembrane</keyword>
<feature type="transmembrane region" description="Helical" evidence="1">
    <location>
        <begin position="88"/>
        <end position="110"/>
    </location>
</feature>
<dbReference type="Proteomes" id="UP001525968">
    <property type="component" value="Unassembled WGS sequence"/>
</dbReference>
<dbReference type="InterPro" id="IPR058208">
    <property type="entry name" value="PACE"/>
</dbReference>
<gene>
    <name evidence="3" type="ORF">N0K08_12225</name>
</gene>
<keyword evidence="4" id="KW-1185">Reference proteome</keyword>
<evidence type="ECO:0000259" key="2">
    <source>
        <dbReference type="Pfam" id="PF05232"/>
    </source>
</evidence>
<evidence type="ECO:0000313" key="4">
    <source>
        <dbReference type="Proteomes" id="UP001525968"/>
    </source>
</evidence>
<feature type="transmembrane region" description="Helical" evidence="1">
    <location>
        <begin position="20"/>
        <end position="40"/>
    </location>
</feature>
<keyword evidence="1" id="KW-0472">Membrane</keyword>
<evidence type="ECO:0000313" key="3">
    <source>
        <dbReference type="EMBL" id="MCT9811406.1"/>
    </source>
</evidence>
<dbReference type="Pfam" id="PF05232">
    <property type="entry name" value="BTP"/>
    <property type="match status" value="2"/>
</dbReference>
<reference evidence="3 4" key="1">
    <citation type="submission" date="2022-09" db="EMBL/GenBank/DDBJ databases">
        <title>Draft genome of isolate Be4.</title>
        <authorList>
            <person name="Sanchez-Castro I."/>
            <person name="Martinez-Rodriguez P."/>
            <person name="Descostes M."/>
            <person name="Merroun M."/>
        </authorList>
    </citation>
    <scope>NUCLEOTIDE SEQUENCE [LARGE SCALE GENOMIC DNA]</scope>
    <source>
        <strain evidence="3 4">Be4</strain>
    </source>
</reference>
<protein>
    <submittedName>
        <fullName evidence="3">PACE efflux transporter</fullName>
    </submittedName>
</protein>
<dbReference type="EMBL" id="JAODYH010000005">
    <property type="protein sequence ID" value="MCT9811406.1"/>
    <property type="molecule type" value="Genomic_DNA"/>
</dbReference>
<accession>A0ABT2PLQ3</accession>
<proteinExistence type="predicted"/>
<sequence>MPLTISSSKLRLQGPWRRVVYVSLYELFAVMATSFGLSAMTGESAAHSSLIAMVTAAIAVAWNVIWNHLFERWEARQAQRGRSVWRRIAHALGMEGGLVLILVPLFAWWFEVSLWQAFIMDLWLLLFFLGYTFVFNWTFDRIFGLPASAQLQAVQVTA</sequence>
<dbReference type="NCBIfam" id="NF033664">
    <property type="entry name" value="PACE_transport"/>
    <property type="match status" value="1"/>
</dbReference>
<keyword evidence="1" id="KW-1133">Transmembrane helix</keyword>
<feature type="domain" description="Chlorhexidine efflux transporter" evidence="2">
    <location>
        <begin position="82"/>
        <end position="144"/>
    </location>
</feature>
<comment type="caution">
    <text evidence="3">The sequence shown here is derived from an EMBL/GenBank/DDBJ whole genome shotgun (WGS) entry which is preliminary data.</text>
</comment>
<organism evidence="3 4">
    <name type="scientific">Acidovorax bellezanensis</name>
    <dbReference type="NCBI Taxonomy" id="2976702"/>
    <lineage>
        <taxon>Bacteria</taxon>
        <taxon>Pseudomonadati</taxon>
        <taxon>Pseudomonadota</taxon>
        <taxon>Betaproteobacteria</taxon>
        <taxon>Burkholderiales</taxon>
        <taxon>Comamonadaceae</taxon>
        <taxon>Acidovorax</taxon>
    </lineage>
</organism>
<dbReference type="RefSeq" id="WP_261500631.1">
    <property type="nucleotide sequence ID" value="NZ_JAODYH010000005.1"/>
</dbReference>
<feature type="transmembrane region" description="Helical" evidence="1">
    <location>
        <begin position="122"/>
        <end position="139"/>
    </location>
</feature>
<evidence type="ECO:0000256" key="1">
    <source>
        <dbReference type="SAM" id="Phobius"/>
    </source>
</evidence>
<name>A0ABT2PLQ3_9BURK</name>
<feature type="domain" description="Chlorhexidine efflux transporter" evidence="2">
    <location>
        <begin position="14"/>
        <end position="76"/>
    </location>
</feature>